<accession>A0A6L8S5T8</accession>
<dbReference type="InterPro" id="IPR001387">
    <property type="entry name" value="Cro/C1-type_HTH"/>
</dbReference>
<sequence>MHFQRLEDLRIDNDKTQAEVAKHLGCQREVYRRYEKGTRQIPIDYLIELSYFYNVSIDYIIGITDTKTPYPRIK</sequence>
<evidence type="ECO:0000259" key="2">
    <source>
        <dbReference type="PROSITE" id="PS50943"/>
    </source>
</evidence>
<dbReference type="CDD" id="cd00093">
    <property type="entry name" value="HTH_XRE"/>
    <property type="match status" value="1"/>
</dbReference>
<evidence type="ECO:0000313" key="5">
    <source>
        <dbReference type="Proteomes" id="UP000472916"/>
    </source>
</evidence>
<dbReference type="SMART" id="SM00530">
    <property type="entry name" value="HTH_XRE"/>
    <property type="match status" value="1"/>
</dbReference>
<protein>
    <submittedName>
        <fullName evidence="3">Helix-turn-helix domain-containing protein</fullName>
    </submittedName>
    <submittedName>
        <fullName evidence="4">Helix-turn-helix transcriptional regulator</fullName>
    </submittedName>
</protein>
<dbReference type="InterPro" id="IPR010982">
    <property type="entry name" value="Lambda_DNA-bd_dom_sf"/>
</dbReference>
<name>A0A6L8S5T8_9FIRM</name>
<dbReference type="EMBL" id="JAAIOD010000025">
    <property type="protein sequence ID" value="NSE59144.1"/>
    <property type="molecule type" value="Genomic_DNA"/>
</dbReference>
<dbReference type="EMBL" id="WWSC01000028">
    <property type="protein sequence ID" value="MZK42946.1"/>
    <property type="molecule type" value="Genomic_DNA"/>
</dbReference>
<dbReference type="Gene3D" id="1.10.260.40">
    <property type="entry name" value="lambda repressor-like DNA-binding domains"/>
    <property type="match status" value="1"/>
</dbReference>
<proteinExistence type="predicted"/>
<dbReference type="Pfam" id="PF01381">
    <property type="entry name" value="HTH_3"/>
    <property type="match status" value="1"/>
</dbReference>
<dbReference type="PROSITE" id="PS50943">
    <property type="entry name" value="HTH_CROC1"/>
    <property type="match status" value="1"/>
</dbReference>
<evidence type="ECO:0000256" key="1">
    <source>
        <dbReference type="ARBA" id="ARBA00023125"/>
    </source>
</evidence>
<dbReference type="SUPFAM" id="SSF47413">
    <property type="entry name" value="lambda repressor-like DNA-binding domains"/>
    <property type="match status" value="1"/>
</dbReference>
<dbReference type="RefSeq" id="WP_055303550.1">
    <property type="nucleotide sequence ID" value="NZ_JAAIOA010000003.1"/>
</dbReference>
<reference evidence="4" key="2">
    <citation type="journal article" date="2020" name="Cell Host Microbe">
        <title>Functional and Genomic Variation between Human-Derived Isolates of Lachnospiraceae Reveals Inter- and Intra-Species Diversity.</title>
        <authorList>
            <person name="Sorbara M.T."/>
            <person name="Littmann E.R."/>
            <person name="Fontana E."/>
            <person name="Moody T.U."/>
            <person name="Kohout C.E."/>
            <person name="Gjonbalaj M."/>
            <person name="Eaton V."/>
            <person name="Seok R."/>
            <person name="Leiner I.M."/>
            <person name="Pamer E.G."/>
        </authorList>
    </citation>
    <scope>NUCLEOTIDE SEQUENCE</scope>
    <source>
        <strain evidence="4">MSK.10.16</strain>
    </source>
</reference>
<dbReference type="Proteomes" id="UP000472916">
    <property type="component" value="Unassembled WGS sequence"/>
</dbReference>
<dbReference type="PANTHER" id="PTHR46558:SF11">
    <property type="entry name" value="HTH-TYPE TRANSCRIPTIONAL REGULATOR XRE"/>
    <property type="match status" value="1"/>
</dbReference>
<dbReference type="AlphaFoldDB" id="A0A6L8S5T8"/>
<comment type="caution">
    <text evidence="3">The sequence shown here is derived from an EMBL/GenBank/DDBJ whole genome shotgun (WGS) entry which is preliminary data.</text>
</comment>
<reference evidence="3 5" key="1">
    <citation type="journal article" date="2019" name="Nat. Med.">
        <title>A library of human gut bacterial isolates paired with longitudinal multiomics data enables mechanistic microbiome research.</title>
        <authorList>
            <person name="Poyet M."/>
            <person name="Groussin M."/>
            <person name="Gibbons S.M."/>
            <person name="Avila-Pacheco J."/>
            <person name="Jiang X."/>
            <person name="Kearney S.M."/>
            <person name="Perrotta A.R."/>
            <person name="Berdy B."/>
            <person name="Zhao S."/>
            <person name="Lieberman T.D."/>
            <person name="Swanson P.K."/>
            <person name="Smith M."/>
            <person name="Roesemann S."/>
            <person name="Alexander J.E."/>
            <person name="Rich S.A."/>
            <person name="Livny J."/>
            <person name="Vlamakis H."/>
            <person name="Clish C."/>
            <person name="Bullock K."/>
            <person name="Deik A."/>
            <person name="Scott J."/>
            <person name="Pierce K.A."/>
            <person name="Xavier R.J."/>
            <person name="Alm E.J."/>
        </authorList>
    </citation>
    <scope>NUCLEOTIDE SEQUENCE [LARGE SCALE GENOMIC DNA]</scope>
    <source>
        <strain evidence="3 5">BIOML-A6</strain>
    </source>
</reference>
<keyword evidence="1" id="KW-0238">DNA-binding</keyword>
<dbReference type="GO" id="GO:0003677">
    <property type="term" value="F:DNA binding"/>
    <property type="evidence" value="ECO:0007669"/>
    <property type="project" value="UniProtKB-KW"/>
</dbReference>
<feature type="domain" description="HTH cro/C1-type" evidence="2">
    <location>
        <begin position="6"/>
        <end position="60"/>
    </location>
</feature>
<dbReference type="Proteomes" id="UP000724058">
    <property type="component" value="Unassembled WGS sequence"/>
</dbReference>
<organism evidence="3 5">
    <name type="scientific">Dorea longicatena</name>
    <dbReference type="NCBI Taxonomy" id="88431"/>
    <lineage>
        <taxon>Bacteria</taxon>
        <taxon>Bacillati</taxon>
        <taxon>Bacillota</taxon>
        <taxon>Clostridia</taxon>
        <taxon>Lachnospirales</taxon>
        <taxon>Lachnospiraceae</taxon>
        <taxon>Dorea</taxon>
    </lineage>
</organism>
<dbReference type="PANTHER" id="PTHR46558">
    <property type="entry name" value="TRACRIPTIONAL REGULATORY PROTEIN-RELATED-RELATED"/>
    <property type="match status" value="1"/>
</dbReference>
<reference evidence="4" key="3">
    <citation type="submission" date="2020-02" db="EMBL/GenBank/DDBJ databases">
        <authorList>
            <person name="Littmann E."/>
            <person name="Sorbara M."/>
        </authorList>
    </citation>
    <scope>NUCLEOTIDE SEQUENCE</scope>
    <source>
        <strain evidence="4">MSK.10.16</strain>
    </source>
</reference>
<gene>
    <name evidence="4" type="ORF">G4332_13760</name>
    <name evidence="3" type="ORF">GT528_14975</name>
</gene>
<evidence type="ECO:0000313" key="3">
    <source>
        <dbReference type="EMBL" id="MZK42946.1"/>
    </source>
</evidence>
<evidence type="ECO:0000313" key="4">
    <source>
        <dbReference type="EMBL" id="NSE59144.1"/>
    </source>
</evidence>